<dbReference type="Proteomes" id="UP000009168">
    <property type="component" value="Unassembled WGS sequence"/>
</dbReference>
<dbReference type="KEGG" id="tet:TTHERM_00316430"/>
<keyword evidence="3" id="KW-1185">Reference proteome</keyword>
<dbReference type="GeneID" id="7829727"/>
<dbReference type="RefSeq" id="XP_001021335.1">
    <property type="nucleotide sequence ID" value="XM_001021335.1"/>
</dbReference>
<evidence type="ECO:0000256" key="1">
    <source>
        <dbReference type="SAM" id="MobiDB-lite"/>
    </source>
</evidence>
<evidence type="ECO:0000313" key="3">
    <source>
        <dbReference type="Proteomes" id="UP000009168"/>
    </source>
</evidence>
<gene>
    <name evidence="2" type="ORF">TTHERM_00316430</name>
</gene>
<organism evidence="2 3">
    <name type="scientific">Tetrahymena thermophila (strain SB210)</name>
    <dbReference type="NCBI Taxonomy" id="312017"/>
    <lineage>
        <taxon>Eukaryota</taxon>
        <taxon>Sar</taxon>
        <taxon>Alveolata</taxon>
        <taxon>Ciliophora</taxon>
        <taxon>Intramacronucleata</taxon>
        <taxon>Oligohymenophorea</taxon>
        <taxon>Hymenostomatida</taxon>
        <taxon>Tetrahymenina</taxon>
        <taxon>Tetrahymenidae</taxon>
        <taxon>Tetrahymena</taxon>
    </lineage>
</organism>
<protein>
    <submittedName>
        <fullName evidence="2">Uncharacterized protein</fullName>
    </submittedName>
</protein>
<sequence>MYNSKSSKLNYQPRDTDITKYNSKILYQNQGRKQVEQQNNQQLVNQNQGIKIVRTNQSKDTFRTLDPQKIEKEQPLFQHKKQVNVDYPASSQNIFGHYYNQENNNQQTTLRANRSSTALISNKSPNRSQPLNLFAPDTNPPVYSTLNVNSTSLKPEHFQKRLIKQNEFKMYDYGSSVNLPNQQVIREPLHDASQTERQKFNKASTRKYQLDVTSSIDCLPGVFFKSPQQFKQPPKKDEAFAKRLQITSVEKDLKNGKKIEKPKQNIKNQQSGEQADFDTTYSTKRVHEKSRGQQEQQFELKDSQGPIKNPSNQYSINRFKTQVSQTSFSSSTRMNFYKTNFVLG</sequence>
<accession>I7LW73</accession>
<feature type="region of interest" description="Disordered" evidence="1">
    <location>
        <begin position="253"/>
        <end position="313"/>
    </location>
</feature>
<dbReference type="EMBL" id="GG662605">
    <property type="protein sequence ID" value="EAS01090.1"/>
    <property type="molecule type" value="Genomic_DNA"/>
</dbReference>
<reference evidence="3" key="1">
    <citation type="journal article" date="2006" name="PLoS Biol.">
        <title>Macronuclear genome sequence of the ciliate Tetrahymena thermophila, a model eukaryote.</title>
        <authorList>
            <person name="Eisen J.A."/>
            <person name="Coyne R.S."/>
            <person name="Wu M."/>
            <person name="Wu D."/>
            <person name="Thiagarajan M."/>
            <person name="Wortman J.R."/>
            <person name="Badger J.H."/>
            <person name="Ren Q."/>
            <person name="Amedeo P."/>
            <person name="Jones K.M."/>
            <person name="Tallon L.J."/>
            <person name="Delcher A.L."/>
            <person name="Salzberg S.L."/>
            <person name="Silva J.C."/>
            <person name="Haas B.J."/>
            <person name="Majoros W.H."/>
            <person name="Farzad M."/>
            <person name="Carlton J.M."/>
            <person name="Smith R.K. Jr."/>
            <person name="Garg J."/>
            <person name="Pearlman R.E."/>
            <person name="Karrer K.M."/>
            <person name="Sun L."/>
            <person name="Manning G."/>
            <person name="Elde N.C."/>
            <person name="Turkewitz A.P."/>
            <person name="Asai D.J."/>
            <person name="Wilkes D.E."/>
            <person name="Wang Y."/>
            <person name="Cai H."/>
            <person name="Collins K."/>
            <person name="Stewart B.A."/>
            <person name="Lee S.R."/>
            <person name="Wilamowska K."/>
            <person name="Weinberg Z."/>
            <person name="Ruzzo W.L."/>
            <person name="Wloga D."/>
            <person name="Gaertig J."/>
            <person name="Frankel J."/>
            <person name="Tsao C.-C."/>
            <person name="Gorovsky M.A."/>
            <person name="Keeling P.J."/>
            <person name="Waller R.F."/>
            <person name="Patron N.J."/>
            <person name="Cherry J.M."/>
            <person name="Stover N.A."/>
            <person name="Krieger C.J."/>
            <person name="del Toro C."/>
            <person name="Ryder H.F."/>
            <person name="Williamson S.C."/>
            <person name="Barbeau R.A."/>
            <person name="Hamilton E.P."/>
            <person name="Orias E."/>
        </authorList>
    </citation>
    <scope>NUCLEOTIDE SEQUENCE [LARGE SCALE GENOMIC DNA]</scope>
    <source>
        <strain evidence="3">SB210</strain>
    </source>
</reference>
<proteinExistence type="predicted"/>
<dbReference type="HOGENOM" id="CLU_807725_0_0_1"/>
<feature type="compositionally biased region" description="Polar residues" evidence="1">
    <location>
        <begin position="265"/>
        <end position="283"/>
    </location>
</feature>
<feature type="compositionally biased region" description="Basic and acidic residues" evidence="1">
    <location>
        <begin position="253"/>
        <end position="263"/>
    </location>
</feature>
<dbReference type="AlphaFoldDB" id="I7LW73"/>
<evidence type="ECO:0000313" key="2">
    <source>
        <dbReference type="EMBL" id="EAS01090.1"/>
    </source>
</evidence>
<dbReference type="InParanoid" id="I7LW73"/>
<name>I7LW73_TETTS</name>